<proteinExistence type="predicted"/>
<sequence length="138" mass="15950">MPNQETFFRVSLNDAFKMFDEVLKYFPESKPLLAAGVSGLIFATVHNKLAVACEIAEIERSRAIPKRKAMAKERAWTIAKEQWEADTEKKIRVSEMADKVYKILLDEDFIDALPGRSEQLVKWLKEREVPEHASRRGR</sequence>
<evidence type="ECO:0000313" key="1">
    <source>
        <dbReference type="EMBL" id="ATV20366.1"/>
    </source>
</evidence>
<name>A0AAU8XNT9_PSESF</name>
<evidence type="ECO:0000313" key="2">
    <source>
        <dbReference type="Proteomes" id="UP000230024"/>
    </source>
</evidence>
<organism evidence="1 2">
    <name type="scientific">Pseudomonas syringae pv. actinidiae</name>
    <dbReference type="NCBI Taxonomy" id="103796"/>
    <lineage>
        <taxon>Bacteria</taxon>
        <taxon>Pseudomonadati</taxon>
        <taxon>Pseudomonadota</taxon>
        <taxon>Gammaproteobacteria</taxon>
        <taxon>Pseudomonadales</taxon>
        <taxon>Pseudomonadaceae</taxon>
        <taxon>Pseudomonas</taxon>
        <taxon>Pseudomonas syringae</taxon>
    </lineage>
</organism>
<protein>
    <submittedName>
        <fullName evidence="1">Uncharacterized protein</fullName>
    </submittedName>
</protein>
<dbReference type="RefSeq" id="WP_099979030.1">
    <property type="nucleotide sequence ID" value="NZ_CP024712.1"/>
</dbReference>
<dbReference type="AlphaFoldDB" id="A0AAU8XNT9"/>
<dbReference type="Proteomes" id="UP000230024">
    <property type="component" value="Chromosome"/>
</dbReference>
<reference evidence="1 2" key="1">
    <citation type="submission" date="2017-11" db="EMBL/GenBank/DDBJ databases">
        <title>Complete DNA Sequence of Pseudomonas syringae pv. actinidiae, biovar 5 (Psa5).</title>
        <authorList>
            <person name="Butler M."/>
            <person name="Taiaroa G."/>
            <person name="Sumpter N."/>
            <person name="Poulter R."/>
        </authorList>
    </citation>
    <scope>NUCLEOTIDE SEQUENCE [LARGE SCALE GENOMIC DNA]</scope>
    <source>
        <strain evidence="1 2">MAFF212063</strain>
    </source>
</reference>
<gene>
    <name evidence="1" type="ORF">CT122_29005</name>
</gene>
<dbReference type="EMBL" id="CP024712">
    <property type="protein sequence ID" value="ATV20366.1"/>
    <property type="molecule type" value="Genomic_DNA"/>
</dbReference>
<accession>A0AAU8XNT9</accession>